<evidence type="ECO:0000313" key="1">
    <source>
        <dbReference type="EMBL" id="KAI4346590.1"/>
    </source>
</evidence>
<comment type="caution">
    <text evidence="1">The sequence shown here is derived from an EMBL/GenBank/DDBJ whole genome shotgun (WGS) entry which is preliminary data.</text>
</comment>
<organism evidence="1 2">
    <name type="scientific">Bauhinia variegata</name>
    <name type="common">Purple orchid tree</name>
    <name type="synonym">Phanera variegata</name>
    <dbReference type="NCBI Taxonomy" id="167791"/>
    <lineage>
        <taxon>Eukaryota</taxon>
        <taxon>Viridiplantae</taxon>
        <taxon>Streptophyta</taxon>
        <taxon>Embryophyta</taxon>
        <taxon>Tracheophyta</taxon>
        <taxon>Spermatophyta</taxon>
        <taxon>Magnoliopsida</taxon>
        <taxon>eudicotyledons</taxon>
        <taxon>Gunneridae</taxon>
        <taxon>Pentapetalae</taxon>
        <taxon>rosids</taxon>
        <taxon>fabids</taxon>
        <taxon>Fabales</taxon>
        <taxon>Fabaceae</taxon>
        <taxon>Cercidoideae</taxon>
        <taxon>Cercideae</taxon>
        <taxon>Bauhiniinae</taxon>
        <taxon>Bauhinia</taxon>
    </lineage>
</organism>
<dbReference type="Proteomes" id="UP000828941">
    <property type="component" value="Chromosome 4"/>
</dbReference>
<evidence type="ECO:0000313" key="2">
    <source>
        <dbReference type="Proteomes" id="UP000828941"/>
    </source>
</evidence>
<name>A0ACB9PDI9_BAUVA</name>
<keyword evidence="2" id="KW-1185">Reference proteome</keyword>
<accession>A0ACB9PDI9</accession>
<reference evidence="1 2" key="1">
    <citation type="journal article" date="2022" name="DNA Res.">
        <title>Chromosomal-level genome assembly of the orchid tree Bauhinia variegata (Leguminosae; Cercidoideae) supports the allotetraploid origin hypothesis of Bauhinia.</title>
        <authorList>
            <person name="Zhong Y."/>
            <person name="Chen Y."/>
            <person name="Zheng D."/>
            <person name="Pang J."/>
            <person name="Liu Y."/>
            <person name="Luo S."/>
            <person name="Meng S."/>
            <person name="Qian L."/>
            <person name="Wei D."/>
            <person name="Dai S."/>
            <person name="Zhou R."/>
        </authorList>
    </citation>
    <scope>NUCLEOTIDE SEQUENCE [LARGE SCALE GENOMIC DNA]</scope>
    <source>
        <strain evidence="1">BV-YZ2020</strain>
    </source>
</reference>
<dbReference type="EMBL" id="CM039429">
    <property type="protein sequence ID" value="KAI4346590.1"/>
    <property type="molecule type" value="Genomic_DNA"/>
</dbReference>
<protein>
    <submittedName>
        <fullName evidence="1">Uncharacterized protein</fullName>
    </submittedName>
</protein>
<proteinExistence type="predicted"/>
<gene>
    <name evidence="1" type="ORF">L6164_007473</name>
</gene>
<sequence>MRLLHGIHESDAICSSKSNLRWKGSTSTSQLAEETGEKGYLLFPGIISSSFFCIILFLVQFKFGGSRD</sequence>